<name>A0A0V8JFV9_9BACL</name>
<keyword evidence="9" id="KW-1185">Reference proteome</keyword>
<dbReference type="InterPro" id="IPR052159">
    <property type="entry name" value="Competence_DNA_uptake"/>
</dbReference>
<dbReference type="InterPro" id="IPR001279">
    <property type="entry name" value="Metallo-B-lactamas"/>
</dbReference>
<dbReference type="InterPro" id="IPR025405">
    <property type="entry name" value="DUF4131"/>
</dbReference>
<dbReference type="Proteomes" id="UP000054099">
    <property type="component" value="Unassembled WGS sequence"/>
</dbReference>
<dbReference type="Pfam" id="PF03772">
    <property type="entry name" value="Competence"/>
    <property type="match status" value="1"/>
</dbReference>
<evidence type="ECO:0000256" key="5">
    <source>
        <dbReference type="ARBA" id="ARBA00023136"/>
    </source>
</evidence>
<dbReference type="Pfam" id="PF00753">
    <property type="entry name" value="Lactamase_B"/>
    <property type="match status" value="1"/>
</dbReference>
<dbReference type="NCBIfam" id="TIGR00360">
    <property type="entry name" value="ComEC_N-term"/>
    <property type="match status" value="1"/>
</dbReference>
<feature type="transmembrane region" description="Helical" evidence="6">
    <location>
        <begin position="326"/>
        <end position="344"/>
    </location>
</feature>
<evidence type="ECO:0000256" key="4">
    <source>
        <dbReference type="ARBA" id="ARBA00022989"/>
    </source>
</evidence>
<keyword evidence="2" id="KW-1003">Cell membrane</keyword>
<sequence>MKAGYLYALCAIAAIYSSNEHCIWAILIIALFYFLPRVDGKTVSLCLLVFVFFYFYYQLADGRNITDLKGDEGVFLGKIESIPDIDGDLLSFRLKLKEETVIVRQKISSQEHQKSLRGQLKAGMVCQFQGKLELPPGQENFAGMNYSEYLRKQGIHWLVTGKALLPSQCKSQDRSFFDHLISFRSKEIQFIERTYPEEISSLLNALIFGYRDHIPDKINEAYQRLGLSHLLAVSGLNVAILSGMLFVLLLRAGVTREQAAVCIAAILPLYIFLTGGEASIVRAGMMGMCIVLLQLYRTEVHPLAIISCVCLVMLLINPYYAFQLGFQLSFLNVFALMVSSRFIFIRYTSYWVQIFMSSLICQLVSYPLIITSFYEVSLWSLPLNLLFIPLLSIIALPSASLGVLFSFVSVSLANLLFYPAVLVLKFTNHTLLGLDLGTYAMTFGKPPFIMFPVYYAGILYFLICLEKGGLTRMLIPPLLCLFSAGILHWNIHLIDNKARVTYLNVGQGDSTLIELPFRKGVYLIDTGGTIHFPTEAWKKRKKEYDVTKEVVLPALKARGIREIDKLILTHGDMDHIGGAQTLLSGLKVKEVLFPKGTIKEPLETRVLYEAAKRHVPITVTQRGKSWSAGGGGVFEVLSPYGDETESNARSIVIRAQINATSFLFTGDLEEGGEQRILREGEATEATFLKAGHHGSKTSSSAAFIDQVKPSYALISAGKNNRYGHPHPEVMKRFLDRGVKTIRTDEQGDVEITVIGGGWKIRHSVTASKK</sequence>
<organism evidence="8 9">
    <name type="scientific">Fictibacillus enclensis</name>
    <dbReference type="NCBI Taxonomy" id="1017270"/>
    <lineage>
        <taxon>Bacteria</taxon>
        <taxon>Bacillati</taxon>
        <taxon>Bacillota</taxon>
        <taxon>Bacilli</taxon>
        <taxon>Bacillales</taxon>
        <taxon>Fictibacillaceae</taxon>
        <taxon>Fictibacillus</taxon>
    </lineage>
</organism>
<dbReference type="GO" id="GO:0030420">
    <property type="term" value="P:establishment of competence for transformation"/>
    <property type="evidence" value="ECO:0007669"/>
    <property type="project" value="InterPro"/>
</dbReference>
<reference evidence="8 9" key="1">
    <citation type="journal article" date="2014" name="Antonie Van Leeuwenhoek">
        <title>Fictibacillus enclensis sp. nov., isolated from marine sediment.</title>
        <authorList>
            <person name="Dastager S.G."/>
            <person name="Mawlankar R."/>
            <person name="Srinivasan K."/>
            <person name="Tang S.K."/>
            <person name="Lee J.C."/>
            <person name="Ramana V.V."/>
            <person name="Shouche Y.S."/>
        </authorList>
    </citation>
    <scope>NUCLEOTIDE SEQUENCE [LARGE SCALE GENOMIC DNA]</scope>
    <source>
        <strain evidence="8 9">NIO-1003</strain>
    </source>
</reference>
<comment type="subcellular location">
    <subcellularLocation>
        <location evidence="1">Cell membrane</location>
        <topology evidence="1">Multi-pass membrane protein</topology>
    </subcellularLocation>
</comment>
<keyword evidence="5 6" id="KW-0472">Membrane</keyword>
<feature type="domain" description="Metallo-beta-lactamase" evidence="7">
    <location>
        <begin position="507"/>
        <end position="718"/>
    </location>
</feature>
<dbReference type="InterPro" id="IPR004797">
    <property type="entry name" value="Competence_ComEC/Rec2"/>
</dbReference>
<dbReference type="NCBIfam" id="TIGR00361">
    <property type="entry name" value="ComEC_Rec2"/>
    <property type="match status" value="1"/>
</dbReference>
<feature type="transmembrane region" description="Helical" evidence="6">
    <location>
        <begin position="257"/>
        <end position="273"/>
    </location>
</feature>
<evidence type="ECO:0000256" key="6">
    <source>
        <dbReference type="SAM" id="Phobius"/>
    </source>
</evidence>
<dbReference type="InterPro" id="IPR035681">
    <property type="entry name" value="ComA-like_MBL"/>
</dbReference>
<comment type="caution">
    <text evidence="8">The sequence shown here is derived from an EMBL/GenBank/DDBJ whole genome shotgun (WGS) entry which is preliminary data.</text>
</comment>
<feature type="transmembrane region" description="Helical" evidence="6">
    <location>
        <begin position="42"/>
        <end position="59"/>
    </location>
</feature>
<evidence type="ECO:0000313" key="8">
    <source>
        <dbReference type="EMBL" id="KSU85825.1"/>
    </source>
</evidence>
<feature type="transmembrane region" description="Helical" evidence="6">
    <location>
        <begin position="474"/>
        <end position="491"/>
    </location>
</feature>
<feature type="transmembrane region" description="Helical" evidence="6">
    <location>
        <begin position="303"/>
        <end position="320"/>
    </location>
</feature>
<evidence type="ECO:0000313" key="9">
    <source>
        <dbReference type="Proteomes" id="UP000054099"/>
    </source>
</evidence>
<evidence type="ECO:0000256" key="3">
    <source>
        <dbReference type="ARBA" id="ARBA00022692"/>
    </source>
</evidence>
<proteinExistence type="predicted"/>
<evidence type="ECO:0000256" key="1">
    <source>
        <dbReference type="ARBA" id="ARBA00004651"/>
    </source>
</evidence>
<accession>A0A0V8JFV9</accession>
<keyword evidence="4 6" id="KW-1133">Transmembrane helix</keyword>
<evidence type="ECO:0000259" key="7">
    <source>
        <dbReference type="SMART" id="SM00849"/>
    </source>
</evidence>
<dbReference type="SUPFAM" id="SSF56281">
    <property type="entry name" value="Metallo-hydrolase/oxidoreductase"/>
    <property type="match status" value="1"/>
</dbReference>
<protein>
    <recommendedName>
        <fullName evidence="7">Metallo-beta-lactamase domain-containing protein</fullName>
    </recommendedName>
</protein>
<dbReference type="PANTHER" id="PTHR30619:SF1">
    <property type="entry name" value="RECOMBINATION PROTEIN 2"/>
    <property type="match status" value="1"/>
</dbReference>
<dbReference type="InterPro" id="IPR004477">
    <property type="entry name" value="ComEC_N"/>
</dbReference>
<dbReference type="GO" id="GO:0005886">
    <property type="term" value="C:plasma membrane"/>
    <property type="evidence" value="ECO:0007669"/>
    <property type="project" value="UniProtKB-SubCell"/>
</dbReference>
<feature type="transmembrane region" description="Helical" evidence="6">
    <location>
        <begin position="227"/>
        <end position="250"/>
    </location>
</feature>
<dbReference type="Gene3D" id="3.60.15.10">
    <property type="entry name" value="Ribonuclease Z/Hydroxyacylglutathione hydrolase-like"/>
    <property type="match status" value="1"/>
</dbReference>
<dbReference type="RefSeq" id="WP_061971215.1">
    <property type="nucleotide sequence ID" value="NZ_FMAV01000001.1"/>
</dbReference>
<feature type="transmembrane region" description="Helical" evidence="6">
    <location>
        <begin position="447"/>
        <end position="465"/>
    </location>
</feature>
<dbReference type="CDD" id="cd07731">
    <property type="entry name" value="ComA-like_MBL-fold"/>
    <property type="match status" value="1"/>
</dbReference>
<dbReference type="OrthoDB" id="9761531at2"/>
<dbReference type="InterPro" id="IPR036866">
    <property type="entry name" value="RibonucZ/Hydroxyglut_hydro"/>
</dbReference>
<feature type="transmembrane region" description="Helical" evidence="6">
    <location>
        <begin position="403"/>
        <end position="427"/>
    </location>
</feature>
<dbReference type="Pfam" id="PF13567">
    <property type="entry name" value="DUF4131"/>
    <property type="match status" value="1"/>
</dbReference>
<feature type="transmembrane region" description="Helical" evidence="6">
    <location>
        <begin position="351"/>
        <end position="370"/>
    </location>
</feature>
<gene>
    <name evidence="8" type="ORF">AS030_10140</name>
</gene>
<dbReference type="AlphaFoldDB" id="A0A0V8JFV9"/>
<dbReference type="EMBL" id="LNQN01000001">
    <property type="protein sequence ID" value="KSU85825.1"/>
    <property type="molecule type" value="Genomic_DNA"/>
</dbReference>
<keyword evidence="3 6" id="KW-0812">Transmembrane</keyword>
<feature type="transmembrane region" description="Helical" evidence="6">
    <location>
        <begin position="6"/>
        <end position="35"/>
    </location>
</feature>
<evidence type="ECO:0000256" key="2">
    <source>
        <dbReference type="ARBA" id="ARBA00022475"/>
    </source>
</evidence>
<dbReference type="SMART" id="SM00849">
    <property type="entry name" value="Lactamase_B"/>
    <property type="match status" value="1"/>
</dbReference>
<dbReference type="PANTHER" id="PTHR30619">
    <property type="entry name" value="DNA INTERNALIZATION/COMPETENCE PROTEIN COMEC/REC2"/>
    <property type="match status" value="1"/>
</dbReference>